<organism evidence="1 2">
    <name type="scientific">Thermogladius calderae (strain DSM 22663 / VKM B-2946 / 1633)</name>
    <dbReference type="NCBI Taxonomy" id="1184251"/>
    <lineage>
        <taxon>Archaea</taxon>
        <taxon>Thermoproteota</taxon>
        <taxon>Thermoprotei</taxon>
        <taxon>Desulfurococcales</taxon>
        <taxon>Desulfurococcaceae</taxon>
        <taxon>Thermogladius</taxon>
    </lineage>
</organism>
<evidence type="ECO:0000313" key="2">
    <source>
        <dbReference type="Proteomes" id="UP000005270"/>
    </source>
</evidence>
<name>I3TDZ6_THEC1</name>
<evidence type="ECO:0000313" key="1">
    <source>
        <dbReference type="EMBL" id="AFK50984.1"/>
    </source>
</evidence>
<dbReference type="eggNOG" id="arCOG01761">
    <property type="taxonomic scope" value="Archaea"/>
</dbReference>
<dbReference type="RefSeq" id="WP_014737234.1">
    <property type="nucleotide sequence ID" value="NC_017954.1"/>
</dbReference>
<keyword evidence="1" id="KW-0251">Elongation factor</keyword>
<dbReference type="KEGG" id="thg:TCELL_0559"/>
<protein>
    <submittedName>
        <fullName evidence="1">Transcription elongation factor NusA-like protein</fullName>
    </submittedName>
</protein>
<dbReference type="STRING" id="1184251.TCELL_0559"/>
<dbReference type="InParanoid" id="I3TDZ6"/>
<dbReference type="AlphaFoldDB" id="I3TDZ6"/>
<dbReference type="HOGENOM" id="CLU_132460_1_0_2"/>
<proteinExistence type="predicted"/>
<keyword evidence="1" id="KW-0648">Protein biosynthesis</keyword>
<sequence length="168" mass="19324">MFLVKYPLDRICVKSGVLCPNCQRKVESGEVAREEIPIMKALMELEEDLKELRTGNYIKSFDFGDEVIVILKGDWDKASLDKIAKELSSRLGKSAKVLLEGEGVKKLMEQLLYPATILGINTLWLPDGSEQMVVRIPRRDRKYLRGKEEKYRRFISTILGKDIKITFE</sequence>
<dbReference type="EMBL" id="CP003531">
    <property type="protein sequence ID" value="AFK50984.1"/>
    <property type="molecule type" value="Genomic_DNA"/>
</dbReference>
<accession>I3TDZ6</accession>
<dbReference type="GO" id="GO:0003746">
    <property type="term" value="F:translation elongation factor activity"/>
    <property type="evidence" value="ECO:0007669"/>
    <property type="project" value="UniProtKB-KW"/>
</dbReference>
<keyword evidence="2" id="KW-1185">Reference proteome</keyword>
<reference evidence="1 2" key="1">
    <citation type="journal article" date="2012" name="J. Bacteriol.">
        <title>Complete genome sequence of the hyperthermophilic cellulolytic Crenarchaeon 'Thermogladius cellulolyticus' 1633.</title>
        <authorList>
            <person name="Mardanov A.V."/>
            <person name="Kochetkova T.V."/>
            <person name="Beletsky A.V."/>
            <person name="Bonch-Osmolovskaya E.A."/>
            <person name="Ravin N.V."/>
            <person name="Skryabin K.G."/>
        </authorList>
    </citation>
    <scope>NUCLEOTIDE SEQUENCE [LARGE SCALE GENOMIC DNA]</scope>
    <source>
        <strain evidence="2">DSM 22663 / VKM B-2946 / 1633</strain>
    </source>
</reference>
<dbReference type="GeneID" id="13012863"/>
<gene>
    <name evidence="1" type="ordered locus">TCELL_0559</name>
</gene>
<dbReference type="Proteomes" id="UP000005270">
    <property type="component" value="Chromosome"/>
</dbReference>